<keyword evidence="13" id="KW-1185">Reference proteome</keyword>
<dbReference type="Pfam" id="PF01447">
    <property type="entry name" value="Peptidase_M4"/>
    <property type="match status" value="1"/>
</dbReference>
<dbReference type="Proteomes" id="UP000553776">
    <property type="component" value="Unassembled WGS sequence"/>
</dbReference>
<accession>A0A841TYG1</accession>
<dbReference type="Gene3D" id="2.60.40.10">
    <property type="entry name" value="Immunoglobulins"/>
    <property type="match status" value="8"/>
</dbReference>
<dbReference type="InterPro" id="IPR011096">
    <property type="entry name" value="FTP_domain"/>
</dbReference>
<evidence type="ECO:0000256" key="5">
    <source>
        <dbReference type="ARBA" id="ARBA00022729"/>
    </source>
</evidence>
<dbReference type="InterPro" id="IPR050728">
    <property type="entry name" value="Zinc_Metalloprotease_M4"/>
</dbReference>
<feature type="chain" id="PRO_5032549638" evidence="10">
    <location>
        <begin position="27"/>
        <end position="1285"/>
    </location>
</feature>
<dbReference type="PANTHER" id="PTHR33794">
    <property type="entry name" value="BACILLOLYSIN"/>
    <property type="match status" value="1"/>
</dbReference>
<name>A0A841TYG1_9BACL</name>
<keyword evidence="4" id="KW-0479">Metal-binding</keyword>
<dbReference type="SUPFAM" id="SSF49265">
    <property type="entry name" value="Fibronectin type III"/>
    <property type="match status" value="5"/>
</dbReference>
<dbReference type="Gene3D" id="3.10.170.10">
    <property type="match status" value="1"/>
</dbReference>
<dbReference type="Pfam" id="PF00041">
    <property type="entry name" value="fn3"/>
    <property type="match status" value="1"/>
</dbReference>
<dbReference type="PROSITE" id="PS50853">
    <property type="entry name" value="FN3"/>
    <property type="match status" value="2"/>
</dbReference>
<dbReference type="EMBL" id="JACJVR010000069">
    <property type="protein sequence ID" value="MBB6693265.1"/>
    <property type="molecule type" value="Genomic_DNA"/>
</dbReference>
<dbReference type="PRINTS" id="PR00730">
    <property type="entry name" value="THERMOLYSIN"/>
</dbReference>
<comment type="caution">
    <text evidence="12">The sequence shown here is derived from an EMBL/GenBank/DDBJ whole genome shotgun (WGS) entry which is preliminary data.</text>
</comment>
<evidence type="ECO:0000313" key="13">
    <source>
        <dbReference type="Proteomes" id="UP000553776"/>
    </source>
</evidence>
<dbReference type="Pfam" id="PF02868">
    <property type="entry name" value="Peptidase_M4_C"/>
    <property type="match status" value="1"/>
</dbReference>
<dbReference type="GO" id="GO:0004222">
    <property type="term" value="F:metalloendopeptidase activity"/>
    <property type="evidence" value="ECO:0007669"/>
    <property type="project" value="InterPro"/>
</dbReference>
<evidence type="ECO:0000256" key="9">
    <source>
        <dbReference type="PIRSR" id="PIRSR623612-1"/>
    </source>
</evidence>
<organism evidence="12 13">
    <name type="scientific">Cohnella xylanilytica</name>
    <dbReference type="NCBI Taxonomy" id="557555"/>
    <lineage>
        <taxon>Bacteria</taxon>
        <taxon>Bacillati</taxon>
        <taxon>Bacillota</taxon>
        <taxon>Bacilli</taxon>
        <taxon>Bacillales</taxon>
        <taxon>Paenibacillaceae</taxon>
        <taxon>Cohnella</taxon>
    </lineage>
</organism>
<evidence type="ECO:0000256" key="10">
    <source>
        <dbReference type="SAM" id="SignalP"/>
    </source>
</evidence>
<dbReference type="Gene3D" id="1.10.390.10">
    <property type="entry name" value="Neutral Protease Domain 2"/>
    <property type="match status" value="1"/>
</dbReference>
<evidence type="ECO:0000256" key="4">
    <source>
        <dbReference type="ARBA" id="ARBA00022723"/>
    </source>
</evidence>
<keyword evidence="6" id="KW-0378">Hydrolase</keyword>
<keyword evidence="3" id="KW-0645">Protease</keyword>
<dbReference type="CDD" id="cd00063">
    <property type="entry name" value="FN3"/>
    <property type="match status" value="5"/>
</dbReference>
<dbReference type="InterPro" id="IPR013783">
    <property type="entry name" value="Ig-like_fold"/>
</dbReference>
<keyword evidence="8" id="KW-0482">Metalloprotease</keyword>
<dbReference type="InterPro" id="IPR023612">
    <property type="entry name" value="Peptidase_M4"/>
</dbReference>
<dbReference type="InterPro" id="IPR003961">
    <property type="entry name" value="FN3_dom"/>
</dbReference>
<keyword evidence="7" id="KW-0862">Zinc</keyword>
<evidence type="ECO:0000313" key="12">
    <source>
        <dbReference type="EMBL" id="MBB6693265.1"/>
    </source>
</evidence>
<dbReference type="PANTHER" id="PTHR33794:SF1">
    <property type="entry name" value="BACILLOLYSIN"/>
    <property type="match status" value="1"/>
</dbReference>
<dbReference type="Gene3D" id="3.10.450.490">
    <property type="match status" value="1"/>
</dbReference>
<feature type="active site" description="Proton donor" evidence="9">
    <location>
        <position position="464"/>
    </location>
</feature>
<dbReference type="RefSeq" id="WP_185137249.1">
    <property type="nucleotide sequence ID" value="NZ_JACJVR010000069.1"/>
</dbReference>
<dbReference type="CDD" id="cd09597">
    <property type="entry name" value="M4_TLP"/>
    <property type="match status" value="1"/>
</dbReference>
<dbReference type="Gene3D" id="3.10.450.40">
    <property type="match status" value="1"/>
</dbReference>
<evidence type="ECO:0000256" key="8">
    <source>
        <dbReference type="ARBA" id="ARBA00023049"/>
    </source>
</evidence>
<reference evidence="12 13" key="1">
    <citation type="submission" date="2020-08" db="EMBL/GenBank/DDBJ databases">
        <title>Cohnella phylogeny.</title>
        <authorList>
            <person name="Dunlap C."/>
        </authorList>
    </citation>
    <scope>NUCLEOTIDE SEQUENCE [LARGE SCALE GENOMIC DNA]</scope>
    <source>
        <strain evidence="12 13">DSM 25239</strain>
    </source>
</reference>
<feature type="domain" description="Fibronectin type-III" evidence="11">
    <location>
        <begin position="738"/>
        <end position="827"/>
    </location>
</feature>
<dbReference type="InterPro" id="IPR027268">
    <property type="entry name" value="Peptidase_M4/M1_CTD_sf"/>
</dbReference>
<feature type="domain" description="Fibronectin type-III" evidence="11">
    <location>
        <begin position="828"/>
        <end position="921"/>
    </location>
</feature>
<dbReference type="Pfam" id="PF07504">
    <property type="entry name" value="FTP"/>
    <property type="match status" value="1"/>
</dbReference>
<evidence type="ECO:0000259" key="11">
    <source>
        <dbReference type="PROSITE" id="PS50853"/>
    </source>
</evidence>
<evidence type="ECO:0000256" key="7">
    <source>
        <dbReference type="ARBA" id="ARBA00022833"/>
    </source>
</evidence>
<sequence length="1285" mass="136687">MSTKAKFIIALLLSLALAVPIGTASAQEASTSAKPLKRGLTEGVQSGFLSQDQDVLNFAASRFAGTNARTAAGPQFMVRNKKVDSTGQTHYLLQRSYKNIPVYGEYMQVNLNGSKKVYSVQNGASAAMDLSEVSATPELTSSEAIETFKTSLEAELGSPIELETRLGKIATPKPTAKLIIYPYNGQNYLAYEVSLSFVQPKFGDWIGYVDAASGAVIDQYNKLNEAAMSNASGSGRGYDGKSKSLKVAKVLDTDGTFYIMADQTNPSFMGTFDYQNSYFDPNPANDEYYFINSKTNTFNDPAAVDAHFNTNLVYQFYKTNYGRESIDGKGMDILSFVHVDANGQPMDNAFWYGDAMFYGDGSGDLSDGGVNCMSCSLDVVAHELTHGVTEYTVGLEYRNQSGALNEAISDIMASVIDSDDWEMGENTGNPARSLANPRKYGQPAAMSEYVYLPDDEQHDNGGVHYNSGIPNHAAYLIATKIDKANIGLNGKKVLGQLTYNILNYHLLSPTANFVEAKDAYIEAVKTLPGLTQAKKDTITSKVRDAWLEVGVGEYVPAEDFALASANSTTAVFNWGALDGAESVMIQKSTDSGQTWTNALTKALPGSAKTGTVTGLAPRTDYLFRLNVTGGLNSGPSNAQAVRTAGIAITNFKNTSVVGAEASFAWSPAEQAEKVEILQSVDGAQWTVSQTNSSLEKNAKSATVTGLAPLKSYQFKLRVTGGRNEGDSNKVTVKTKEKPIQDLSASYKGGSTADLAWTAPVGASAVNVQQSTDGGKKWTNAATQNQTATSATVKGLLAGTDYQFRLQVTKGENAGYSNATIAFTTPSTPMDSLELARPAATTSVQLKWTRAVNAKSIVLQQKTDTTDWTTLQRPTISAPSVSVTVSGLESNKNYSYRLVVTGGANNGTSNEVAATTAATPIASFSSSAKTDRTASFRWSRLAGSYTSVTIEQKAGNDWVPAAHGTIALNATEATVTDLEPSRDYVFRLALQGGAVPVYSKEASVTTDAPYVPIQELAVTKSTMNSVSLVWPQTKNAKKITVEAWDGDTKVKSTTVSSSAKTATVSGLPRPNHTYVFDVVVEGGPYSGTSNKVEGKTAASPVKNFANTLKTHSKATFRWTTPVDASSVAIMQSPDDGSGENWIASAMGEVEVSADGRTSTATVTGLEAITKYKFKLVVAGGDNEGDSNVIRVTSDRAPTPIKSLRASVSKNAVTLSWPGASKADGIVVKQSADQASWEEAALDRTLSPSSTSAKISNLEPGIYYFLVEVTGGSSEGTSNIVTVEIKG</sequence>
<comment type="cofactor">
    <cofactor evidence="1">
        <name>Zn(2+)</name>
        <dbReference type="ChEBI" id="CHEBI:29105"/>
    </cofactor>
</comment>
<dbReference type="InterPro" id="IPR001570">
    <property type="entry name" value="Peptidase_M4_C_domain"/>
</dbReference>
<feature type="signal peptide" evidence="10">
    <location>
        <begin position="1"/>
        <end position="26"/>
    </location>
</feature>
<protein>
    <submittedName>
        <fullName evidence="12">Fibronectin type III domain-containing protein</fullName>
    </submittedName>
</protein>
<comment type="similarity">
    <text evidence="2">Belongs to the peptidase M4 family.</text>
</comment>
<evidence type="ECO:0000256" key="6">
    <source>
        <dbReference type="ARBA" id="ARBA00022801"/>
    </source>
</evidence>
<proteinExistence type="inferred from homology"/>
<evidence type="ECO:0000256" key="1">
    <source>
        <dbReference type="ARBA" id="ARBA00001947"/>
    </source>
</evidence>
<feature type="active site" evidence="9">
    <location>
        <position position="383"/>
    </location>
</feature>
<gene>
    <name evidence="12" type="ORF">H7B90_17820</name>
</gene>
<dbReference type="GO" id="GO:0006508">
    <property type="term" value="P:proteolysis"/>
    <property type="evidence" value="ECO:0007669"/>
    <property type="project" value="UniProtKB-KW"/>
</dbReference>
<keyword evidence="5 10" id="KW-0732">Signal</keyword>
<dbReference type="GO" id="GO:0046872">
    <property type="term" value="F:metal ion binding"/>
    <property type="evidence" value="ECO:0007669"/>
    <property type="project" value="UniProtKB-KW"/>
</dbReference>
<evidence type="ECO:0000256" key="2">
    <source>
        <dbReference type="ARBA" id="ARBA00009388"/>
    </source>
</evidence>
<dbReference type="SUPFAM" id="SSF55486">
    <property type="entry name" value="Metalloproteases ('zincins'), catalytic domain"/>
    <property type="match status" value="1"/>
</dbReference>
<dbReference type="InterPro" id="IPR036116">
    <property type="entry name" value="FN3_sf"/>
</dbReference>
<dbReference type="InterPro" id="IPR013856">
    <property type="entry name" value="Peptidase_M4_domain"/>
</dbReference>
<dbReference type="SMART" id="SM00060">
    <property type="entry name" value="FN3"/>
    <property type="match status" value="8"/>
</dbReference>
<evidence type="ECO:0000256" key="3">
    <source>
        <dbReference type="ARBA" id="ARBA00022670"/>
    </source>
</evidence>